<gene>
    <name evidence="1" type="ORF">TSA66_24725</name>
</gene>
<protein>
    <submittedName>
        <fullName evidence="1">Uncharacterized protein</fullName>
    </submittedName>
</protein>
<reference evidence="1 2" key="1">
    <citation type="submission" date="2014-12" db="EMBL/GenBank/DDBJ databases">
        <title>Denitrispirillum autotrophicum gen. nov., sp. nov., Denitrifying, Facultatively Autotrophic Bacteria Isolated from Rice Paddy Soil.</title>
        <authorList>
            <person name="Ishii S."/>
            <person name="Ashida N."/>
            <person name="Ohno H."/>
            <person name="Otsuka S."/>
            <person name="Yokota A."/>
            <person name="Senoo K."/>
        </authorList>
    </citation>
    <scope>NUCLEOTIDE SEQUENCE [LARGE SCALE GENOMIC DNA]</scope>
    <source>
        <strain evidence="1 2">TSA66</strain>
    </source>
</reference>
<proteinExistence type="predicted"/>
<comment type="caution">
    <text evidence="1">The sequence shown here is derived from an EMBL/GenBank/DDBJ whole genome shotgun (WGS) entry which is preliminary data.</text>
</comment>
<organism evidence="1 2">
    <name type="scientific">Noviherbaspirillum autotrophicum</name>
    <dbReference type="NCBI Taxonomy" id="709839"/>
    <lineage>
        <taxon>Bacteria</taxon>
        <taxon>Pseudomonadati</taxon>
        <taxon>Pseudomonadota</taxon>
        <taxon>Betaproteobacteria</taxon>
        <taxon>Burkholderiales</taxon>
        <taxon>Oxalobacteraceae</taxon>
        <taxon>Noviherbaspirillum</taxon>
    </lineage>
</organism>
<dbReference type="RefSeq" id="WP_040041938.1">
    <property type="nucleotide sequence ID" value="NZ_JWJG01000028.1"/>
</dbReference>
<dbReference type="OrthoDB" id="8757904at2"/>
<dbReference type="STRING" id="709839.TSA66_24725"/>
<dbReference type="EMBL" id="JWJG01000028">
    <property type="protein sequence ID" value="KIF83311.1"/>
    <property type="molecule type" value="Genomic_DNA"/>
</dbReference>
<evidence type="ECO:0000313" key="1">
    <source>
        <dbReference type="EMBL" id="KIF83311.1"/>
    </source>
</evidence>
<dbReference type="AlphaFoldDB" id="A0A0C2BZ68"/>
<name>A0A0C2BZ68_9BURK</name>
<sequence>MTTLIIKDLAVTAELGRKAMTAVRGGIGKSYTMQGYSSPYDPKLSFPKNEFNFDATQLLSQSQNTEVNNGNNVAFASGITANVNPTQHGTNTINFG</sequence>
<keyword evidence="2" id="KW-1185">Reference proteome</keyword>
<evidence type="ECO:0000313" key="2">
    <source>
        <dbReference type="Proteomes" id="UP000031572"/>
    </source>
</evidence>
<accession>A0A0C2BZ68</accession>
<dbReference type="Proteomes" id="UP000031572">
    <property type="component" value="Unassembled WGS sequence"/>
</dbReference>